<dbReference type="Proteomes" id="UP001358586">
    <property type="component" value="Unassembled WGS sequence"/>
</dbReference>
<organism evidence="2 3">
    <name type="scientific">Gossypium arboreum</name>
    <name type="common">Tree cotton</name>
    <name type="synonym">Gossypium nanking</name>
    <dbReference type="NCBI Taxonomy" id="29729"/>
    <lineage>
        <taxon>Eukaryota</taxon>
        <taxon>Viridiplantae</taxon>
        <taxon>Streptophyta</taxon>
        <taxon>Embryophyta</taxon>
        <taxon>Tracheophyta</taxon>
        <taxon>Spermatophyta</taxon>
        <taxon>Magnoliopsida</taxon>
        <taxon>eudicotyledons</taxon>
        <taxon>Gunneridae</taxon>
        <taxon>Pentapetalae</taxon>
        <taxon>rosids</taxon>
        <taxon>malvids</taxon>
        <taxon>Malvales</taxon>
        <taxon>Malvaceae</taxon>
        <taxon>Malvoideae</taxon>
        <taxon>Gossypium</taxon>
    </lineage>
</organism>
<sequence>MNQSRESSMGLEDPTAFRPRGLQLVLSLFSFTSEWAPGLEPMKSQGRASEPAQAKIGTRRLEEQPAKGKVVETADREGNAGWKAEKAWLCFTELRKFRFRSGDADIYICKIEDAIRAEQFKLLVRARATHSILFEVSLDQAVFIMCSLQCLGRLGCFVSSQGSIAERAIPILFIQLAFLRGTQILFVRAPLARLLFFVCPPFLVLTVDAASFLQKEKCRKVKEVGDLMTGEPATEAPVNGGRNYNGPKVAKFLVGAHIDGKVWHLDVGSSPPGAVVCSKGWAVRPLKRYVSWVQNVVRQFGPYPVWALEH</sequence>
<feature type="compositionally biased region" description="Basic and acidic residues" evidence="1">
    <location>
        <begin position="59"/>
        <end position="73"/>
    </location>
</feature>
<evidence type="ECO:0000313" key="2">
    <source>
        <dbReference type="EMBL" id="KAK5769899.1"/>
    </source>
</evidence>
<keyword evidence="3" id="KW-1185">Reference proteome</keyword>
<protein>
    <submittedName>
        <fullName evidence="2">Uncharacterized protein</fullName>
    </submittedName>
</protein>
<proteinExistence type="predicted"/>
<comment type="caution">
    <text evidence="2">The sequence shown here is derived from an EMBL/GenBank/DDBJ whole genome shotgun (WGS) entry which is preliminary data.</text>
</comment>
<reference evidence="2 3" key="1">
    <citation type="submission" date="2023-03" db="EMBL/GenBank/DDBJ databases">
        <title>WGS of Gossypium arboreum.</title>
        <authorList>
            <person name="Yu D."/>
        </authorList>
    </citation>
    <scope>NUCLEOTIDE SEQUENCE [LARGE SCALE GENOMIC DNA]</scope>
    <source>
        <tissue evidence="2">Leaf</tissue>
    </source>
</reference>
<dbReference type="EMBL" id="JARKNE010000043">
    <property type="protein sequence ID" value="KAK5769899.1"/>
    <property type="molecule type" value="Genomic_DNA"/>
</dbReference>
<evidence type="ECO:0000313" key="3">
    <source>
        <dbReference type="Proteomes" id="UP001358586"/>
    </source>
</evidence>
<accession>A0ABR0M9H1</accession>
<evidence type="ECO:0000256" key="1">
    <source>
        <dbReference type="SAM" id="MobiDB-lite"/>
    </source>
</evidence>
<feature type="region of interest" description="Disordered" evidence="1">
    <location>
        <begin position="40"/>
        <end position="73"/>
    </location>
</feature>
<gene>
    <name evidence="2" type="ORF">PVK06_049939</name>
</gene>
<name>A0ABR0M9H1_GOSAR</name>